<accession>A0A235BQG6</accession>
<evidence type="ECO:0000313" key="2">
    <source>
        <dbReference type="EMBL" id="OYD14568.1"/>
    </source>
</evidence>
<sequence>MRHAICCVVILVAIGSGQNWETSSILPGSFFAWGIGVDSDNLPHVAFGTARCLGYASRDSTGWNLEYPDSNAYVAELDLCLDSDGFPHIGYSGVRYAYWDGINWHTEAVAEGSGLTLALARDRTPHMVFVDSLRVKYTYKAGDSWVILPVPAYQADTLRRLGAASLALDTADRPGIAVTWGKHGGGGANDSLWLSFFEYDGKEWHRFDIDSVAGWAPWDFWRTRVRNDPGTGLFHIGYCRYAYAIGKGSQWNVEKGLWIGDMWCDFTLHQGRPHIACSSPMDPLKHQWRWAGGWETEPVGHVASIEPPSIAVDWTGRPHIAFNNYDSLCYARRLFVGTEEPAPAIAHPKPRLLVHPNPVLSVLTLEFPVQFRTLATITLCDVQGRCVGLLDHRVLRPGLYHHRFNLTDRAIRSGVYFIQIETASGKKVRKVVFQ</sequence>
<reference evidence="2 3" key="1">
    <citation type="submission" date="2017-07" db="EMBL/GenBank/DDBJ databases">
        <title>Recovery of genomes from metagenomes via a dereplication, aggregation, and scoring strategy.</title>
        <authorList>
            <person name="Sieber C.M."/>
            <person name="Probst A.J."/>
            <person name="Sharrar A."/>
            <person name="Thomas B.C."/>
            <person name="Hess M."/>
            <person name="Tringe S.G."/>
            <person name="Banfield J.F."/>
        </authorList>
    </citation>
    <scope>NUCLEOTIDE SEQUENCE [LARGE SCALE GENOMIC DNA]</scope>
    <source>
        <strain evidence="2">JGI_Cruoil_03_51_56</strain>
    </source>
</reference>
<dbReference type="Pfam" id="PF18962">
    <property type="entry name" value="Por_Secre_tail"/>
    <property type="match status" value="1"/>
</dbReference>
<dbReference type="InterPro" id="IPR026444">
    <property type="entry name" value="Secre_tail"/>
</dbReference>
<evidence type="ECO:0000313" key="3">
    <source>
        <dbReference type="Proteomes" id="UP000215559"/>
    </source>
</evidence>
<evidence type="ECO:0000259" key="1">
    <source>
        <dbReference type="Pfam" id="PF18962"/>
    </source>
</evidence>
<name>A0A235BQG6_UNCW3</name>
<organism evidence="2 3">
    <name type="scientific">candidate division WOR-3 bacterium JGI_Cruoil_03_51_56</name>
    <dbReference type="NCBI Taxonomy" id="1973747"/>
    <lineage>
        <taxon>Bacteria</taxon>
        <taxon>Bacteria division WOR-3</taxon>
    </lineage>
</organism>
<feature type="domain" description="Secretion system C-terminal sorting" evidence="1">
    <location>
        <begin position="354"/>
        <end position="432"/>
    </location>
</feature>
<gene>
    <name evidence="2" type="ORF">CH330_08275</name>
</gene>
<dbReference type="AlphaFoldDB" id="A0A235BQG6"/>
<dbReference type="Gene3D" id="2.120.10.70">
    <property type="entry name" value="Fucose-specific lectin"/>
    <property type="match status" value="1"/>
</dbReference>
<dbReference type="NCBIfam" id="TIGR04183">
    <property type="entry name" value="Por_Secre_tail"/>
    <property type="match status" value="1"/>
</dbReference>
<protein>
    <recommendedName>
        <fullName evidence="1">Secretion system C-terminal sorting domain-containing protein</fullName>
    </recommendedName>
</protein>
<dbReference type="Proteomes" id="UP000215559">
    <property type="component" value="Unassembled WGS sequence"/>
</dbReference>
<proteinExistence type="predicted"/>
<dbReference type="EMBL" id="NOZP01000151">
    <property type="protein sequence ID" value="OYD14568.1"/>
    <property type="molecule type" value="Genomic_DNA"/>
</dbReference>
<comment type="caution">
    <text evidence="2">The sequence shown here is derived from an EMBL/GenBank/DDBJ whole genome shotgun (WGS) entry which is preliminary data.</text>
</comment>